<reference evidence="2" key="1">
    <citation type="submission" date="2017-06" db="EMBL/GenBank/DDBJ databases">
        <authorList>
            <person name="Varghese N."/>
            <person name="Submissions S."/>
        </authorList>
    </citation>
    <scope>NUCLEOTIDE SEQUENCE [LARGE SCALE GENOMIC DNA]</scope>
    <source>
        <strain evidence="2">JAD2</strain>
    </source>
</reference>
<proteinExistence type="predicted"/>
<protein>
    <recommendedName>
        <fullName evidence="3">Response regulatory domain-containing protein</fullName>
    </recommendedName>
</protein>
<feature type="non-terminal residue" evidence="1">
    <location>
        <position position="131"/>
    </location>
</feature>
<dbReference type="InParanoid" id="A0A212QLS5"/>
<dbReference type="AlphaFoldDB" id="A0A212QLS5"/>
<dbReference type="SUPFAM" id="SSF52172">
    <property type="entry name" value="CheY-like"/>
    <property type="match status" value="1"/>
</dbReference>
<gene>
    <name evidence="1" type="ORF">SAMN02746019_00024990</name>
</gene>
<dbReference type="Proteomes" id="UP000197025">
    <property type="component" value="Unassembled WGS sequence"/>
</dbReference>
<keyword evidence="2" id="KW-1185">Reference proteome</keyword>
<evidence type="ECO:0000313" key="2">
    <source>
        <dbReference type="Proteomes" id="UP000197025"/>
    </source>
</evidence>
<evidence type="ECO:0008006" key="3">
    <source>
        <dbReference type="Google" id="ProtNLM"/>
    </source>
</evidence>
<sequence length="131" mass="14095">MVVGIAEPCPLRREALRRALRALGCPDLRELPLPLAGPGWREGEEDLEVVLLAFRVPAGNGLGHYAALRKTHWQLRGVVLVEDPAPPHWGLAGRLGLPVLAYSEAAGEVLRQAVRGQWAMSPAARSAGAAW</sequence>
<name>A0A212QLS5_9CHLR</name>
<organism evidence="1 2">
    <name type="scientific">Thermoflexus hugenholtzii JAD2</name>
    <dbReference type="NCBI Taxonomy" id="877466"/>
    <lineage>
        <taxon>Bacteria</taxon>
        <taxon>Bacillati</taxon>
        <taxon>Chloroflexota</taxon>
        <taxon>Thermoflexia</taxon>
        <taxon>Thermoflexales</taxon>
        <taxon>Thermoflexaceae</taxon>
        <taxon>Thermoflexus</taxon>
    </lineage>
</organism>
<dbReference type="RefSeq" id="WP_143597494.1">
    <property type="nucleotide sequence ID" value="NZ_FYEK01000010.1"/>
</dbReference>
<evidence type="ECO:0000313" key="1">
    <source>
        <dbReference type="EMBL" id="SNB60305.1"/>
    </source>
</evidence>
<dbReference type="InterPro" id="IPR011006">
    <property type="entry name" value="CheY-like_superfamily"/>
</dbReference>
<accession>A0A212QLS5</accession>
<dbReference type="EMBL" id="FYEK01000010">
    <property type="protein sequence ID" value="SNB60305.1"/>
    <property type="molecule type" value="Genomic_DNA"/>
</dbReference>